<sequence length="251" mass="28243">MSSHSDLATQIVKFGAQTNGRDKLFRLLQYGSKLISWYLQTDQGKLDFLEKLKKLETSMSMTRKLLRFGKSLDFILAALKTIHLSDPVLKLTITMSKLAQSVFLIFDHIIFAHNLGIIKADKEKWSRYSSQCWLFSLILNLLRNSYDILSIISNEAKAQENRQRRGQYVNGGIEHSVTSRKPMGRVQILKKCCYENQPVVLDFVKNMSDLVLPLNSLGKIKVSGGIQGSLGLLSSAIGIATVWSPILKLVP</sequence>
<name>A0A8B6D9J9_MYTGA</name>
<evidence type="ECO:0000256" key="3">
    <source>
        <dbReference type="ARBA" id="ARBA00023140"/>
    </source>
</evidence>
<proteinExistence type="predicted"/>
<evidence type="ECO:0000256" key="2">
    <source>
        <dbReference type="ARBA" id="ARBA00023136"/>
    </source>
</evidence>
<evidence type="ECO:0000313" key="5">
    <source>
        <dbReference type="EMBL" id="VDI17191.1"/>
    </source>
</evidence>
<organism evidence="5 6">
    <name type="scientific">Mytilus galloprovincialis</name>
    <name type="common">Mediterranean mussel</name>
    <dbReference type="NCBI Taxonomy" id="29158"/>
    <lineage>
        <taxon>Eukaryota</taxon>
        <taxon>Metazoa</taxon>
        <taxon>Spiralia</taxon>
        <taxon>Lophotrochozoa</taxon>
        <taxon>Mollusca</taxon>
        <taxon>Bivalvia</taxon>
        <taxon>Autobranchia</taxon>
        <taxon>Pteriomorphia</taxon>
        <taxon>Mytilida</taxon>
        <taxon>Mytiloidea</taxon>
        <taxon>Mytilidae</taxon>
        <taxon>Mytilinae</taxon>
        <taxon>Mytilus</taxon>
    </lineage>
</organism>
<keyword evidence="3" id="KW-0576">Peroxisome</keyword>
<comment type="subcellular location">
    <subcellularLocation>
        <location evidence="4">Peroxisome membrane</location>
    </subcellularLocation>
</comment>
<reference evidence="5" key="1">
    <citation type="submission" date="2018-11" db="EMBL/GenBank/DDBJ databases">
        <authorList>
            <person name="Alioto T."/>
            <person name="Alioto T."/>
        </authorList>
    </citation>
    <scope>NUCLEOTIDE SEQUENCE</scope>
</reference>
<dbReference type="Proteomes" id="UP000596742">
    <property type="component" value="Unassembled WGS sequence"/>
</dbReference>
<evidence type="ECO:0000313" key="6">
    <source>
        <dbReference type="Proteomes" id="UP000596742"/>
    </source>
</evidence>
<dbReference type="GO" id="GO:0016559">
    <property type="term" value="P:peroxisome fission"/>
    <property type="evidence" value="ECO:0007669"/>
    <property type="project" value="InterPro"/>
</dbReference>
<dbReference type="EMBL" id="UYJE01003183">
    <property type="protein sequence ID" value="VDI17191.1"/>
    <property type="molecule type" value="Genomic_DNA"/>
</dbReference>
<keyword evidence="2" id="KW-0472">Membrane</keyword>
<dbReference type="AlphaFoldDB" id="A0A8B6D9J9"/>
<evidence type="ECO:0000256" key="4">
    <source>
        <dbReference type="ARBA" id="ARBA00046271"/>
    </source>
</evidence>
<keyword evidence="6" id="KW-1185">Reference proteome</keyword>
<dbReference type="Pfam" id="PF05648">
    <property type="entry name" value="PEX11"/>
    <property type="match status" value="1"/>
</dbReference>
<dbReference type="PANTHER" id="PTHR12652">
    <property type="entry name" value="PEROXISOMAL BIOGENESIS FACTOR 11"/>
    <property type="match status" value="1"/>
</dbReference>
<dbReference type="OrthoDB" id="411017at2759"/>
<evidence type="ECO:0000256" key="1">
    <source>
        <dbReference type="ARBA" id="ARBA00022593"/>
    </source>
</evidence>
<keyword evidence="1" id="KW-0962">Peroxisome biogenesis</keyword>
<gene>
    <name evidence="5" type="ORF">MGAL_10B080767</name>
</gene>
<accession>A0A8B6D9J9</accession>
<dbReference type="GO" id="GO:0005778">
    <property type="term" value="C:peroxisomal membrane"/>
    <property type="evidence" value="ECO:0007669"/>
    <property type="project" value="UniProtKB-SubCell"/>
</dbReference>
<dbReference type="PANTHER" id="PTHR12652:SF50">
    <property type="entry name" value="PEROXIN 11"/>
    <property type="match status" value="1"/>
</dbReference>
<protein>
    <submittedName>
        <fullName evidence="5">Peroxin-11B</fullName>
    </submittedName>
</protein>
<dbReference type="InterPro" id="IPR008733">
    <property type="entry name" value="PEX11"/>
</dbReference>
<comment type="caution">
    <text evidence="5">The sequence shown here is derived from an EMBL/GenBank/DDBJ whole genome shotgun (WGS) entry which is preliminary data.</text>
</comment>